<keyword evidence="3 8" id="KW-0812">Transmembrane</keyword>
<evidence type="ECO:0000256" key="3">
    <source>
        <dbReference type="ARBA" id="ARBA00022692"/>
    </source>
</evidence>
<evidence type="ECO:0000313" key="11">
    <source>
        <dbReference type="Proteomes" id="UP001105220"/>
    </source>
</evidence>
<feature type="transmembrane region" description="Helical" evidence="8">
    <location>
        <begin position="309"/>
        <end position="329"/>
    </location>
</feature>
<reference key="1">
    <citation type="journal article" date="2019" name="Genes (Basel)">
        <title>A High-Quality De novo Genome Assembly from a Single Mosquito Using PacBio Sequencing.</title>
        <authorList>
            <person name="Kingan S.B."/>
            <person name="Heaton H."/>
            <person name="Cudini J."/>
            <person name="Lambert C.C."/>
            <person name="Baybayan P."/>
            <person name="Galvin B.D."/>
            <person name="Durbin R."/>
            <person name="Korlach J."/>
            <person name="Lawniczak M.K.N."/>
        </authorList>
    </citation>
    <scope>NUCLEOTIDE SEQUENCE [LARGE SCALE GENOMIC DNA]</scope>
    <source>
        <strain>Mali-NIH</strain>
    </source>
</reference>
<evidence type="ECO:0000256" key="9">
    <source>
        <dbReference type="SAM" id="SignalP"/>
    </source>
</evidence>
<dbReference type="PANTHER" id="PTHR42643:SF41">
    <property type="entry name" value="IONOTROPIC RECEPTOR 20A-RELATED"/>
    <property type="match status" value="1"/>
</dbReference>
<reference evidence="10" key="2">
    <citation type="submission" date="2020-05" db="UniProtKB">
        <authorList>
            <consortium name="EnsemblMetazoa"/>
        </authorList>
    </citation>
    <scope>IDENTIFICATION</scope>
    <source>
        <strain evidence="10">Ngousso</strain>
    </source>
</reference>
<evidence type="ECO:0000256" key="2">
    <source>
        <dbReference type="ARBA" id="ARBA00022475"/>
    </source>
</evidence>
<dbReference type="VEuPathDB" id="VectorBase:ACON029182"/>
<keyword evidence="11" id="KW-1185">Reference proteome</keyword>
<keyword evidence="7" id="KW-0325">Glycoprotein</keyword>
<evidence type="ECO:0000256" key="4">
    <source>
        <dbReference type="ARBA" id="ARBA00022989"/>
    </source>
</evidence>
<comment type="subcellular location">
    <subcellularLocation>
        <location evidence="1">Cell membrane</location>
        <topology evidence="1">Multi-pass membrane protein</topology>
    </subcellularLocation>
</comment>
<feature type="transmembrane region" description="Helical" evidence="8">
    <location>
        <begin position="544"/>
        <end position="563"/>
    </location>
</feature>
<dbReference type="InterPro" id="IPR052192">
    <property type="entry name" value="Insect_Ionotropic_Sensory_Rcpt"/>
</dbReference>
<accession>A0A6E8W9B1</accession>
<keyword evidence="5 8" id="KW-0472">Membrane</keyword>
<dbReference type="Proteomes" id="UP001105220">
    <property type="component" value="Unplaced"/>
</dbReference>
<feature type="transmembrane region" description="Helical" evidence="8">
    <location>
        <begin position="497"/>
        <end position="515"/>
    </location>
</feature>
<dbReference type="EnsemblMetazoa" id="ACON029182-RA">
    <property type="protein sequence ID" value="ACON029182-PA"/>
    <property type="gene ID" value="ACON029182"/>
</dbReference>
<feature type="signal peptide" evidence="9">
    <location>
        <begin position="1"/>
        <end position="17"/>
    </location>
</feature>
<dbReference type="GO" id="GO:0005886">
    <property type="term" value="C:plasma membrane"/>
    <property type="evidence" value="ECO:0007669"/>
    <property type="project" value="UniProtKB-SubCell"/>
</dbReference>
<keyword evidence="2" id="KW-1003">Cell membrane</keyword>
<organism evidence="10 11">
    <name type="scientific">Anopheles coluzzii</name>
    <name type="common">African malaria mosquito</name>
    <dbReference type="NCBI Taxonomy" id="1518534"/>
    <lineage>
        <taxon>Eukaryota</taxon>
        <taxon>Metazoa</taxon>
        <taxon>Ecdysozoa</taxon>
        <taxon>Arthropoda</taxon>
        <taxon>Hexapoda</taxon>
        <taxon>Insecta</taxon>
        <taxon>Pterygota</taxon>
        <taxon>Neoptera</taxon>
        <taxon>Endopterygota</taxon>
        <taxon>Diptera</taxon>
        <taxon>Nematocera</taxon>
        <taxon>Culicoidea</taxon>
        <taxon>Culicidae</taxon>
        <taxon>Anophelinae</taxon>
        <taxon>Anopheles</taxon>
    </lineage>
</organism>
<feature type="chain" id="PRO_5026307261" description="Ionotropic glutamate receptor C-terminal domain-containing protein" evidence="9">
    <location>
        <begin position="18"/>
        <end position="590"/>
    </location>
</feature>
<feature type="transmembrane region" description="Helical" evidence="8">
    <location>
        <begin position="361"/>
        <end position="385"/>
    </location>
</feature>
<protein>
    <recommendedName>
        <fullName evidence="12">Ionotropic glutamate receptor C-terminal domain-containing protein</fullName>
    </recommendedName>
</protein>
<evidence type="ECO:0000313" key="10">
    <source>
        <dbReference type="EnsemblMetazoa" id="ACON029182-PA"/>
    </source>
</evidence>
<evidence type="ECO:0000256" key="6">
    <source>
        <dbReference type="ARBA" id="ARBA00023170"/>
    </source>
</evidence>
<keyword evidence="4 8" id="KW-1133">Transmembrane helix</keyword>
<evidence type="ECO:0000256" key="1">
    <source>
        <dbReference type="ARBA" id="ARBA00004651"/>
    </source>
</evidence>
<evidence type="ECO:0000256" key="8">
    <source>
        <dbReference type="SAM" id="Phobius"/>
    </source>
</evidence>
<dbReference type="AlphaFoldDB" id="A0A6E8W9B1"/>
<name>A0A6E8W9B1_ANOCL</name>
<sequence>MQLLAIYFFVVISLCNGIQIIEKLFTHIEHTISMLQDSSKSSNDVWFSLPKSKYSDPEWFVPLQRLLSCSNITKIIMTQSPDANPVLKIIDELPIPFVVVMFVYQSSTMFLNWLLELKNRHMRTKIILIIDLETLSQISGLMKGLPNVEIYHVLYLTYSQQRNIIQLMTFHPFLQTVKVHSVDDFQHFFPNYLKNYHGKQVNVSCMLAAPFIESSSKKLQATGIDIRLLSSFGRVHNIQFNALLSFHSRKRAFHFHKKATESGSVIWLNRLTWKKLSKYEILLPDLIDFVIIAPRGAPLTIPEIFLRPLTFASWMLVLVIVLVSFLVMWNSGQYFRNDLILLPFCGIERYNLNETRELEKMIVVGLMVFYFLIQSGYESIIISLISEVPFHPDIETLDHLREKSMPVILNDHSNLDFFKILLEEKNISFILDTSSMFTSLGNNLSMVHNRRSASNIIHFPGFYDKYHNRKKYNILQESFSPYPACFTFLKRSMMQEIFHKHILTVFESGLFLVWYSQRQQMFTKHTNKEGDNEDSDIVKFNDLAPFWAIVGIGWTLSIVVFMLERFTNLSMGLKLKAPKRNVNENQWSYY</sequence>
<proteinExistence type="predicted"/>
<evidence type="ECO:0000256" key="5">
    <source>
        <dbReference type="ARBA" id="ARBA00023136"/>
    </source>
</evidence>
<evidence type="ECO:0000256" key="7">
    <source>
        <dbReference type="ARBA" id="ARBA00023180"/>
    </source>
</evidence>
<dbReference type="PANTHER" id="PTHR42643">
    <property type="entry name" value="IONOTROPIC RECEPTOR 20A-RELATED"/>
    <property type="match status" value="1"/>
</dbReference>
<dbReference type="VEuPathDB" id="VectorBase:ACON2_040450"/>
<evidence type="ECO:0008006" key="12">
    <source>
        <dbReference type="Google" id="ProtNLM"/>
    </source>
</evidence>
<feature type="transmembrane region" description="Helical" evidence="8">
    <location>
        <begin position="95"/>
        <end position="115"/>
    </location>
</feature>
<keyword evidence="9" id="KW-0732">Signal</keyword>
<keyword evidence="6" id="KW-0675">Receptor</keyword>